<keyword evidence="2" id="KW-1185">Reference proteome</keyword>
<proteinExistence type="predicted"/>
<evidence type="ECO:0000313" key="2">
    <source>
        <dbReference type="Proteomes" id="UP000838686"/>
    </source>
</evidence>
<dbReference type="EMBL" id="CAKMMF010000008">
    <property type="protein sequence ID" value="CAH1202490.1"/>
    <property type="molecule type" value="Genomic_DNA"/>
</dbReference>
<comment type="caution">
    <text evidence="1">The sequence shown here is derived from an EMBL/GenBank/DDBJ whole genome shotgun (WGS) entry which is preliminary data.</text>
</comment>
<dbReference type="Proteomes" id="UP000838686">
    <property type="component" value="Unassembled WGS sequence"/>
</dbReference>
<organism evidence="1 2">
    <name type="scientific">Paenibacillus plantiphilus</name>
    <dbReference type="NCBI Taxonomy" id="2905650"/>
    <lineage>
        <taxon>Bacteria</taxon>
        <taxon>Bacillati</taxon>
        <taxon>Bacillota</taxon>
        <taxon>Bacilli</taxon>
        <taxon>Bacillales</taxon>
        <taxon>Paenibacillaceae</taxon>
        <taxon>Paenibacillus</taxon>
    </lineage>
</organism>
<reference evidence="1" key="1">
    <citation type="submission" date="2022-01" db="EMBL/GenBank/DDBJ databases">
        <authorList>
            <person name="Criscuolo A."/>
        </authorList>
    </citation>
    <scope>NUCLEOTIDE SEQUENCE</scope>
    <source>
        <strain evidence="1">CIP111893</strain>
    </source>
</reference>
<gene>
    <name evidence="1" type="ORF">PAECIP111893_01807</name>
</gene>
<name>A0ABN8GBR0_9BACL</name>
<protein>
    <submittedName>
        <fullName evidence="1">Uncharacterized protein</fullName>
    </submittedName>
</protein>
<sequence>MLTPQEFLEKWDSETYCLVNFDTNVINSFSLSQETKEFLLQAGLPESAFPFLTFESSVNGGGIKLTEKYDDADARFSKNIYWVYWKWVSHLY</sequence>
<evidence type="ECO:0000313" key="1">
    <source>
        <dbReference type="EMBL" id="CAH1202490.1"/>
    </source>
</evidence>
<accession>A0ABN8GBR0</accession>